<dbReference type="AlphaFoldDB" id="A0AAD4ALJ2"/>
<name>A0AAD4ALJ2_9GAMM</name>
<organism evidence="3 4">
    <name type="scientific">Pseudoalteromonas citrea</name>
    <dbReference type="NCBI Taxonomy" id="43655"/>
    <lineage>
        <taxon>Bacteria</taxon>
        <taxon>Pseudomonadati</taxon>
        <taxon>Pseudomonadota</taxon>
        <taxon>Gammaproteobacteria</taxon>
        <taxon>Alteromonadales</taxon>
        <taxon>Pseudoalteromonadaceae</taxon>
        <taxon>Pseudoalteromonas</taxon>
    </lineage>
</organism>
<protein>
    <recommendedName>
        <fullName evidence="2">Chitin-binding type-3 domain-containing protein</fullName>
    </recommendedName>
</protein>
<dbReference type="CDD" id="cd12215">
    <property type="entry name" value="ChiC_BD"/>
    <property type="match status" value="1"/>
</dbReference>
<dbReference type="GO" id="GO:0005576">
    <property type="term" value="C:extracellular region"/>
    <property type="evidence" value="ECO:0007669"/>
    <property type="project" value="InterPro"/>
</dbReference>
<dbReference type="GO" id="GO:0004553">
    <property type="term" value="F:hydrolase activity, hydrolyzing O-glycosyl compounds"/>
    <property type="evidence" value="ECO:0007669"/>
    <property type="project" value="InterPro"/>
</dbReference>
<evidence type="ECO:0000313" key="4">
    <source>
        <dbReference type="Proteomes" id="UP000016487"/>
    </source>
</evidence>
<feature type="domain" description="Chitin-binding type-3" evidence="2">
    <location>
        <begin position="16"/>
        <end position="58"/>
    </location>
</feature>
<dbReference type="EMBL" id="AHBZ03000014">
    <property type="protein sequence ID" value="KAF7774541.1"/>
    <property type="molecule type" value="Genomic_DNA"/>
</dbReference>
<evidence type="ECO:0000256" key="1">
    <source>
        <dbReference type="ARBA" id="ARBA00022801"/>
    </source>
</evidence>
<accession>A0AAD4ALJ2</accession>
<dbReference type="Proteomes" id="UP000016487">
    <property type="component" value="Unassembled WGS sequence"/>
</dbReference>
<dbReference type="Gene3D" id="2.10.10.20">
    <property type="entry name" value="Carbohydrate-binding module superfamily 5/12"/>
    <property type="match status" value="1"/>
</dbReference>
<keyword evidence="1" id="KW-0378">Hydrolase</keyword>
<proteinExistence type="predicted"/>
<evidence type="ECO:0000259" key="2">
    <source>
        <dbReference type="SMART" id="SM00495"/>
    </source>
</evidence>
<reference evidence="3" key="1">
    <citation type="journal article" date="2012" name="J. Bacteriol.">
        <title>Genome sequences of type strains of seven species of the marine bacterium Pseudoalteromonas.</title>
        <authorList>
            <person name="Xie B.B."/>
            <person name="Shu Y.L."/>
            <person name="Qin Q.L."/>
            <person name="Rong J.C."/>
            <person name="Zhang X.Y."/>
            <person name="Chen X.L."/>
            <person name="Shi M."/>
            <person name="He H.L."/>
            <person name="Zhou B.C."/>
            <person name="Zhang Y.Z."/>
        </authorList>
    </citation>
    <scope>NUCLEOTIDE SEQUENCE</scope>
    <source>
        <strain evidence="3">DSM 8771</strain>
    </source>
</reference>
<dbReference type="SMART" id="SM00495">
    <property type="entry name" value="ChtBD3"/>
    <property type="match status" value="1"/>
</dbReference>
<dbReference type="SUPFAM" id="SSF51055">
    <property type="entry name" value="Carbohydrate binding domain"/>
    <property type="match status" value="1"/>
</dbReference>
<reference evidence="3" key="2">
    <citation type="submission" date="2015-03" db="EMBL/GenBank/DDBJ databases">
        <title>Genome sequence of Pseudoalteromonas citrea.</title>
        <authorList>
            <person name="Xie B.-B."/>
            <person name="Rong J.-C."/>
            <person name="Qin Q.-L."/>
            <person name="Zhang Y.-Z."/>
        </authorList>
    </citation>
    <scope>NUCLEOTIDE SEQUENCE</scope>
    <source>
        <strain evidence="3">DSM 8771</strain>
    </source>
</reference>
<dbReference type="GO" id="GO:0005975">
    <property type="term" value="P:carbohydrate metabolic process"/>
    <property type="evidence" value="ECO:0007669"/>
    <property type="project" value="InterPro"/>
</dbReference>
<dbReference type="RefSeq" id="WP_010365799.1">
    <property type="nucleotide sequence ID" value="NZ_AHBZ03000014.1"/>
</dbReference>
<comment type="caution">
    <text evidence="3">The sequence shown here is derived from an EMBL/GenBank/DDBJ whole genome shotgun (WGS) entry which is preliminary data.</text>
</comment>
<evidence type="ECO:0000313" key="3">
    <source>
        <dbReference type="EMBL" id="KAF7774541.1"/>
    </source>
</evidence>
<dbReference type="InterPro" id="IPR003610">
    <property type="entry name" value="CBM5/12"/>
</dbReference>
<sequence length="65" mass="7645">MFAHERAIYFAEHLNAPLWQPKQVYLAGEKVTHQGMIHQARWWLNTEPSNTNEAWQLLGMCSEHP</sequence>
<gene>
    <name evidence="3" type="ORF">PCIT_a1001</name>
</gene>
<dbReference type="Pfam" id="PF02839">
    <property type="entry name" value="CBM_5_12"/>
    <property type="match status" value="1"/>
</dbReference>
<dbReference type="InterPro" id="IPR036573">
    <property type="entry name" value="CBM_sf_5/12"/>
</dbReference>
<dbReference type="GO" id="GO:0030246">
    <property type="term" value="F:carbohydrate binding"/>
    <property type="evidence" value="ECO:0007669"/>
    <property type="project" value="InterPro"/>
</dbReference>